<evidence type="ECO:0000256" key="4">
    <source>
        <dbReference type="ARBA" id="ARBA00022837"/>
    </source>
</evidence>
<dbReference type="EMBL" id="BAAAMR010000035">
    <property type="protein sequence ID" value="GAA2143001.1"/>
    <property type="molecule type" value="Genomic_DNA"/>
</dbReference>
<accession>A0ABN2ZIZ7</accession>
<dbReference type="InterPro" id="IPR023572">
    <property type="entry name" value="Archease_dom"/>
</dbReference>
<feature type="domain" description="Archease" evidence="5">
    <location>
        <begin position="16"/>
        <end position="146"/>
    </location>
</feature>
<evidence type="ECO:0000313" key="7">
    <source>
        <dbReference type="Proteomes" id="UP001501020"/>
    </source>
</evidence>
<organism evidence="6 7">
    <name type="scientific">Actinomadura napierensis</name>
    <dbReference type="NCBI Taxonomy" id="267854"/>
    <lineage>
        <taxon>Bacteria</taxon>
        <taxon>Bacillati</taxon>
        <taxon>Actinomycetota</taxon>
        <taxon>Actinomycetes</taxon>
        <taxon>Streptosporangiales</taxon>
        <taxon>Thermomonosporaceae</taxon>
        <taxon>Actinomadura</taxon>
    </lineage>
</organism>
<reference evidence="6 7" key="1">
    <citation type="journal article" date="2019" name="Int. J. Syst. Evol. Microbiol.">
        <title>The Global Catalogue of Microorganisms (GCM) 10K type strain sequencing project: providing services to taxonomists for standard genome sequencing and annotation.</title>
        <authorList>
            <consortium name="The Broad Institute Genomics Platform"/>
            <consortium name="The Broad Institute Genome Sequencing Center for Infectious Disease"/>
            <person name="Wu L."/>
            <person name="Ma J."/>
        </authorList>
    </citation>
    <scope>NUCLEOTIDE SEQUENCE [LARGE SCALE GENOMIC DNA]</scope>
    <source>
        <strain evidence="6 7">JCM 13850</strain>
    </source>
</reference>
<comment type="caution">
    <text evidence="6">The sequence shown here is derived from an EMBL/GenBank/DDBJ whole genome shotgun (WGS) entry which is preliminary data.</text>
</comment>
<dbReference type="SUPFAM" id="SSF69819">
    <property type="entry name" value="MTH1598-like"/>
    <property type="match status" value="1"/>
</dbReference>
<keyword evidence="3" id="KW-0479">Metal-binding</keyword>
<evidence type="ECO:0000256" key="2">
    <source>
        <dbReference type="ARBA" id="ARBA00022694"/>
    </source>
</evidence>
<protein>
    <submittedName>
        <fullName evidence="6">Archease</fullName>
    </submittedName>
</protein>
<keyword evidence="7" id="KW-1185">Reference proteome</keyword>
<dbReference type="Proteomes" id="UP001501020">
    <property type="component" value="Unassembled WGS sequence"/>
</dbReference>
<keyword evidence="2" id="KW-0819">tRNA processing</keyword>
<evidence type="ECO:0000259" key="5">
    <source>
        <dbReference type="Pfam" id="PF01951"/>
    </source>
</evidence>
<gene>
    <name evidence="6" type="ORF">GCM10009727_41600</name>
</gene>
<dbReference type="Gene3D" id="3.55.10.10">
    <property type="entry name" value="Archease domain"/>
    <property type="match status" value="1"/>
</dbReference>
<dbReference type="Pfam" id="PF01951">
    <property type="entry name" value="Archease"/>
    <property type="match status" value="1"/>
</dbReference>
<evidence type="ECO:0000256" key="1">
    <source>
        <dbReference type="ARBA" id="ARBA00007963"/>
    </source>
</evidence>
<evidence type="ECO:0000313" key="6">
    <source>
        <dbReference type="EMBL" id="GAA2143001.1"/>
    </source>
</evidence>
<keyword evidence="4" id="KW-0106">Calcium</keyword>
<sequence length="146" mass="15103">MAPFMTGGSAAGHRGVPHTADLRIEAWAPTRERCIAEAVAGLVESFADTSGVRPSRSISVTVPPGPDADALVTVLDEVIYRLEVDGDLVVGAEITRAPDAGLVAELAAGDAERATAVGAVPKAVSLHDLRFERGEDGWSCAVTIDV</sequence>
<comment type="similarity">
    <text evidence="1">Belongs to the archease family.</text>
</comment>
<name>A0ABN2ZIZ7_9ACTN</name>
<evidence type="ECO:0000256" key="3">
    <source>
        <dbReference type="ARBA" id="ARBA00022723"/>
    </source>
</evidence>
<proteinExistence type="inferred from homology"/>
<dbReference type="InterPro" id="IPR036820">
    <property type="entry name" value="Archease_dom_sf"/>
</dbReference>